<evidence type="ECO:0000313" key="3">
    <source>
        <dbReference type="Proteomes" id="UP000007364"/>
    </source>
</evidence>
<reference evidence="2 3" key="1">
    <citation type="journal article" date="2012" name="J. Bacteriol.">
        <title>Genome Sequence of Galbibacter marinum Type Strain ck-I2-15.</title>
        <authorList>
            <person name="Lai Q."/>
            <person name="Li C."/>
            <person name="Shao Z."/>
        </authorList>
    </citation>
    <scope>NUCLEOTIDE SEQUENCE [LARGE SCALE GENOMIC DNA]</scope>
    <source>
        <strain evidence="3">ck-I2-15</strain>
    </source>
</reference>
<sequence>MKTLKYKLKPAIFKQKIINLHFNTIAMNLHSYINNDVLPLLPNYPVKMVLGMFSVCTNTHIPLVEDHKLLGLISEDDVQGFDPDKRMSDYLYALDLFFVRKTTNWIDVLEAFAKFNANVMPVLDEHNNYIGYYELIDIMSLFKETPFLNEPGGVLIVEKGHKDYSFSEVSQIVESNNAKLLGAFISDDKDDITQITMKVGGSGLSEIIQTFRRYSYKIVVGIEEDSYVEGLKERSDYLNKFLEI</sequence>
<feature type="domain" description="CBS" evidence="1">
    <location>
        <begin position="33"/>
        <end position="78"/>
    </location>
</feature>
<keyword evidence="3" id="KW-1185">Reference proteome</keyword>
<feature type="domain" description="CBS" evidence="1">
    <location>
        <begin position="95"/>
        <end position="142"/>
    </location>
</feature>
<name>K2P496_9FLAO</name>
<dbReference type="EMBL" id="AMSG01000004">
    <property type="protein sequence ID" value="EKF55833.1"/>
    <property type="molecule type" value="Genomic_DNA"/>
</dbReference>
<gene>
    <name evidence="2" type="ORF">I215_04755</name>
</gene>
<proteinExistence type="predicted"/>
<dbReference type="InterPro" id="IPR046342">
    <property type="entry name" value="CBS_dom_sf"/>
</dbReference>
<dbReference type="Pfam" id="PF00571">
    <property type="entry name" value="CBS"/>
    <property type="match status" value="2"/>
</dbReference>
<evidence type="ECO:0000313" key="2">
    <source>
        <dbReference type="EMBL" id="EKF55833.1"/>
    </source>
</evidence>
<dbReference type="Proteomes" id="UP000007364">
    <property type="component" value="Unassembled WGS sequence"/>
</dbReference>
<dbReference type="Gene3D" id="3.10.580.10">
    <property type="entry name" value="CBS-domain"/>
    <property type="match status" value="1"/>
</dbReference>
<evidence type="ECO:0000259" key="1">
    <source>
        <dbReference type="Pfam" id="PF00571"/>
    </source>
</evidence>
<dbReference type="SUPFAM" id="SSF54631">
    <property type="entry name" value="CBS-domain pair"/>
    <property type="match status" value="1"/>
</dbReference>
<dbReference type="AlphaFoldDB" id="K2P496"/>
<dbReference type="InterPro" id="IPR000644">
    <property type="entry name" value="CBS_dom"/>
</dbReference>
<accession>K2P496</accession>
<protein>
    <recommendedName>
        <fullName evidence="1">CBS domain-containing protein</fullName>
    </recommendedName>
</protein>
<dbReference type="STRING" id="555500.I215_04755"/>
<organism evidence="2 3">
    <name type="scientific">Galbibacter marinus</name>
    <dbReference type="NCBI Taxonomy" id="555500"/>
    <lineage>
        <taxon>Bacteria</taxon>
        <taxon>Pseudomonadati</taxon>
        <taxon>Bacteroidota</taxon>
        <taxon>Flavobacteriia</taxon>
        <taxon>Flavobacteriales</taxon>
        <taxon>Flavobacteriaceae</taxon>
        <taxon>Galbibacter</taxon>
    </lineage>
</organism>
<dbReference type="PATRIC" id="fig|555500.3.peg.985"/>
<comment type="caution">
    <text evidence="2">The sequence shown here is derived from an EMBL/GenBank/DDBJ whole genome shotgun (WGS) entry which is preliminary data.</text>
</comment>
<dbReference type="eggNOG" id="COG0517">
    <property type="taxonomic scope" value="Bacteria"/>
</dbReference>